<dbReference type="InterPro" id="IPR051531">
    <property type="entry name" value="N-acetyltransferase"/>
</dbReference>
<gene>
    <name evidence="2" type="ORF">MSP8886_03245</name>
</gene>
<feature type="domain" description="N-acetyltransferase" evidence="1">
    <location>
        <begin position="7"/>
        <end position="169"/>
    </location>
</feature>
<dbReference type="PROSITE" id="PS51186">
    <property type="entry name" value="GNAT"/>
    <property type="match status" value="1"/>
</dbReference>
<dbReference type="Gene3D" id="3.40.630.30">
    <property type="match status" value="1"/>
</dbReference>
<evidence type="ECO:0000259" key="1">
    <source>
        <dbReference type="PROSITE" id="PS51186"/>
    </source>
</evidence>
<dbReference type="STRING" id="1792290.MSP8886_03245"/>
<keyword evidence="3" id="KW-1185">Reference proteome</keyword>
<sequence>MIETSRLLLRKPDTEDFDIISEILSSPEQTKFLPNEAPYPIEKQQEYLANRIKHWALNGFGTFIVCLKEDPNVKLGFVGAEFSPNPEFVDIRYGISKRFEGKGYITEAAKELLSWIFNNTEHTKVYGVSMPENLASIAIIKKLGMTVEDNVDLYNHPGLKHYSIEASKI</sequence>
<dbReference type="Proteomes" id="UP000092544">
    <property type="component" value="Unassembled WGS sequence"/>
</dbReference>
<dbReference type="GO" id="GO:0016747">
    <property type="term" value="F:acyltransferase activity, transferring groups other than amino-acyl groups"/>
    <property type="evidence" value="ECO:0007669"/>
    <property type="project" value="InterPro"/>
</dbReference>
<dbReference type="GO" id="GO:0016301">
    <property type="term" value="F:kinase activity"/>
    <property type="evidence" value="ECO:0007669"/>
    <property type="project" value="UniProtKB-KW"/>
</dbReference>
<dbReference type="PANTHER" id="PTHR43792">
    <property type="entry name" value="GNAT FAMILY, PUTATIVE (AFU_ORTHOLOGUE AFUA_3G00765)-RELATED-RELATED"/>
    <property type="match status" value="1"/>
</dbReference>
<evidence type="ECO:0000313" key="2">
    <source>
        <dbReference type="EMBL" id="SBS35043.1"/>
    </source>
</evidence>
<dbReference type="SUPFAM" id="SSF55729">
    <property type="entry name" value="Acyl-CoA N-acyltransferases (Nat)"/>
    <property type="match status" value="1"/>
</dbReference>
<dbReference type="EMBL" id="FLOB01000009">
    <property type="protein sequence ID" value="SBS35043.1"/>
    <property type="molecule type" value="Genomic_DNA"/>
</dbReference>
<protein>
    <submittedName>
        <fullName evidence="2">Anhydro-N-acetylmuramic acid kinase</fullName>
    </submittedName>
</protein>
<keyword evidence="2" id="KW-0418">Kinase</keyword>
<dbReference type="AlphaFoldDB" id="A0A1A8TPR5"/>
<dbReference type="PANTHER" id="PTHR43792:SF1">
    <property type="entry name" value="N-ACETYLTRANSFERASE DOMAIN-CONTAINING PROTEIN"/>
    <property type="match status" value="1"/>
</dbReference>
<organism evidence="2 3">
    <name type="scientific">Marinomonas spartinae</name>
    <dbReference type="NCBI Taxonomy" id="1792290"/>
    <lineage>
        <taxon>Bacteria</taxon>
        <taxon>Pseudomonadati</taxon>
        <taxon>Pseudomonadota</taxon>
        <taxon>Gammaproteobacteria</taxon>
        <taxon>Oceanospirillales</taxon>
        <taxon>Oceanospirillaceae</taxon>
        <taxon>Marinomonas</taxon>
    </lineage>
</organism>
<name>A0A1A8TPR5_9GAMM</name>
<reference evidence="2 3" key="1">
    <citation type="submission" date="2016-06" db="EMBL/GenBank/DDBJ databases">
        <authorList>
            <person name="Kjaerup R.B."/>
            <person name="Dalgaard T.S."/>
            <person name="Juul-Madsen H.R."/>
        </authorList>
    </citation>
    <scope>NUCLEOTIDE SEQUENCE [LARGE SCALE GENOMIC DNA]</scope>
    <source>
        <strain evidence="2 3">CECT 8886</strain>
    </source>
</reference>
<dbReference type="InterPro" id="IPR016181">
    <property type="entry name" value="Acyl_CoA_acyltransferase"/>
</dbReference>
<dbReference type="InterPro" id="IPR000182">
    <property type="entry name" value="GNAT_dom"/>
</dbReference>
<accession>A0A1A8TPR5</accession>
<evidence type="ECO:0000313" key="3">
    <source>
        <dbReference type="Proteomes" id="UP000092544"/>
    </source>
</evidence>
<dbReference type="RefSeq" id="WP_067018292.1">
    <property type="nucleotide sequence ID" value="NZ_FLOB01000009.1"/>
</dbReference>
<proteinExistence type="predicted"/>
<dbReference type="Pfam" id="PF13302">
    <property type="entry name" value="Acetyltransf_3"/>
    <property type="match status" value="1"/>
</dbReference>
<keyword evidence="2" id="KW-0808">Transferase</keyword>